<proteinExistence type="predicted"/>
<evidence type="ECO:0000313" key="7">
    <source>
        <dbReference type="EMBL" id="QOV20884.1"/>
    </source>
</evidence>
<dbReference type="InterPro" id="IPR050490">
    <property type="entry name" value="Bact_solute-bd_prot1"/>
</dbReference>
<keyword evidence="2" id="KW-0732">Signal</keyword>
<keyword evidence="3" id="KW-0472">Membrane</keyword>
<reference evidence="7 8" key="1">
    <citation type="submission" date="2020-10" db="EMBL/GenBank/DDBJ databases">
        <title>Blautia liquoris sp.nov., isolated from the mud in a fermentation cellar used for the production of Chinese strong-flavoured liquor.</title>
        <authorList>
            <person name="Lu L."/>
        </authorList>
    </citation>
    <scope>NUCLEOTIDE SEQUENCE [LARGE SCALE GENOMIC DNA]</scope>
    <source>
        <strain evidence="7 8">LZLJ-3</strain>
    </source>
</reference>
<keyword evidence="1" id="KW-1003">Cell membrane</keyword>
<dbReference type="Pfam" id="PF13416">
    <property type="entry name" value="SBP_bac_8"/>
    <property type="match status" value="1"/>
</dbReference>
<accession>A0A7M2RLM0</accession>
<dbReference type="EMBL" id="CP063304">
    <property type="protein sequence ID" value="QOV20884.1"/>
    <property type="molecule type" value="Genomic_DNA"/>
</dbReference>
<feature type="region of interest" description="Disordered" evidence="6">
    <location>
        <begin position="1"/>
        <end position="37"/>
    </location>
</feature>
<dbReference type="PANTHER" id="PTHR43649">
    <property type="entry name" value="ARABINOSE-BINDING PROTEIN-RELATED"/>
    <property type="match status" value="1"/>
</dbReference>
<name>A0A7M2RLM0_9FIRM</name>
<organism evidence="7 8">
    <name type="scientific">Blautia liquoris</name>
    <dbReference type="NCBI Taxonomy" id="2779518"/>
    <lineage>
        <taxon>Bacteria</taxon>
        <taxon>Bacillati</taxon>
        <taxon>Bacillota</taxon>
        <taxon>Clostridia</taxon>
        <taxon>Lachnospirales</taxon>
        <taxon>Lachnospiraceae</taxon>
        <taxon>Blautia</taxon>
    </lineage>
</organism>
<keyword evidence="8" id="KW-1185">Reference proteome</keyword>
<evidence type="ECO:0000313" key="8">
    <source>
        <dbReference type="Proteomes" id="UP000593601"/>
    </source>
</evidence>
<evidence type="ECO:0000256" key="5">
    <source>
        <dbReference type="ARBA" id="ARBA00023288"/>
    </source>
</evidence>
<protein>
    <submittedName>
        <fullName evidence="7">Extracellular solute-binding protein</fullName>
    </submittedName>
</protein>
<dbReference type="InterPro" id="IPR006059">
    <property type="entry name" value="SBP"/>
</dbReference>
<evidence type="ECO:0000256" key="2">
    <source>
        <dbReference type="ARBA" id="ARBA00022729"/>
    </source>
</evidence>
<gene>
    <name evidence="7" type="ORF">INP51_01785</name>
</gene>
<evidence type="ECO:0000256" key="6">
    <source>
        <dbReference type="SAM" id="MobiDB-lite"/>
    </source>
</evidence>
<feature type="compositionally biased region" description="Low complexity" evidence="6">
    <location>
        <begin position="19"/>
        <end position="29"/>
    </location>
</feature>
<evidence type="ECO:0000256" key="1">
    <source>
        <dbReference type="ARBA" id="ARBA00022475"/>
    </source>
</evidence>
<dbReference type="KEGG" id="bliq:INP51_01785"/>
<evidence type="ECO:0000256" key="4">
    <source>
        <dbReference type="ARBA" id="ARBA00023139"/>
    </source>
</evidence>
<dbReference type="Gene3D" id="3.40.190.10">
    <property type="entry name" value="Periplasmic binding protein-like II"/>
    <property type="match status" value="2"/>
</dbReference>
<keyword evidence="4" id="KW-0564">Palmitate</keyword>
<dbReference type="AlphaFoldDB" id="A0A7M2RLM0"/>
<evidence type="ECO:0000256" key="3">
    <source>
        <dbReference type="ARBA" id="ARBA00023136"/>
    </source>
</evidence>
<dbReference type="PANTHER" id="PTHR43649:SF33">
    <property type="entry name" value="POLYGALACTURONAN_RHAMNOGALACTURONAN-BINDING PROTEIN YTCQ"/>
    <property type="match status" value="1"/>
</dbReference>
<sequence>MVTSLLSGCGGGDKGGSSSGSSKAELSDSVEAKENTYPLNSDDTFTYWGVMRPNIAPNFTNMGDTHIGKQWQKQTGVKIKFEHPVTGQDTEQFNLILADGNYPDLWDYDWRSFPGGPAKALDDGVILELNDLINEHCPNLKKYLKDHPEVARTIKTDDGRYYSFPSLRDVYASYLGPLVRSDWLKKCNLEVPETIDEWHDVLTAFKDQMGASAPFTASNKSDTFFAYAYGVQNGFFLDDGKVVFGPAKKEYKEYMKTMHQWYDEGLIDPDYFASGEDETTAKMTTGRSGVTSAWAASGMMNYIPIGQETEPEYDLTATKNPVLKKGETPEYGYIENPYYYGGLAIGATCKDPVTAAEVLDYGYGEEGHMMFNFGEDGVSYTMENDNPVYTDVVWKNENGWPVSQAIADYILAYSFGPFVQDSRYQEQYLYMDQAKEAIKTWADTNAKEHLMPEITRTSDESSEYATIMNDIGTYVGEMSAKFIMGTEDIDSGFDKYLDTLNQMGLEQAVEINTAAYERYQKR</sequence>
<dbReference type="Proteomes" id="UP000593601">
    <property type="component" value="Chromosome"/>
</dbReference>
<keyword evidence="5" id="KW-0449">Lipoprotein</keyword>
<dbReference type="SUPFAM" id="SSF53850">
    <property type="entry name" value="Periplasmic binding protein-like II"/>
    <property type="match status" value="1"/>
</dbReference>
<feature type="compositionally biased region" description="Gly residues" evidence="6">
    <location>
        <begin position="8"/>
        <end position="18"/>
    </location>
</feature>